<evidence type="ECO:0000313" key="2">
    <source>
        <dbReference type="EMBL" id="CAI5783005.1"/>
    </source>
</evidence>
<dbReference type="EMBL" id="OX395133">
    <property type="protein sequence ID" value="CAI5783005.1"/>
    <property type="molecule type" value="Genomic_DNA"/>
</dbReference>
<dbReference type="AlphaFoldDB" id="A0AA35KRI4"/>
<proteinExistence type="predicted"/>
<keyword evidence="3" id="KW-1185">Reference proteome</keyword>
<gene>
    <name evidence="2" type="ORF">PODLI_1B015863</name>
</gene>
<dbReference type="Proteomes" id="UP001178461">
    <property type="component" value="Chromosome 8"/>
</dbReference>
<feature type="region of interest" description="Disordered" evidence="1">
    <location>
        <begin position="34"/>
        <end position="69"/>
    </location>
</feature>
<accession>A0AA35KRI4</accession>
<protein>
    <submittedName>
        <fullName evidence="2">Uncharacterized protein</fullName>
    </submittedName>
</protein>
<sequence length="112" mass="12466">MYKCPLKQKLFLIQNLFTKVLFLSPLNIPTTPSMDAADVAPKGFSKDRNEELEEASPKKGTTRSFQPPTEYSGICELLKRSIAAMQVCQSLQAAPSRPTLQGAQDTIRRLSH</sequence>
<name>A0AA35KRI4_9SAUR</name>
<organism evidence="2 3">
    <name type="scientific">Podarcis lilfordi</name>
    <name type="common">Lilford's wall lizard</name>
    <dbReference type="NCBI Taxonomy" id="74358"/>
    <lineage>
        <taxon>Eukaryota</taxon>
        <taxon>Metazoa</taxon>
        <taxon>Chordata</taxon>
        <taxon>Craniata</taxon>
        <taxon>Vertebrata</taxon>
        <taxon>Euteleostomi</taxon>
        <taxon>Lepidosauria</taxon>
        <taxon>Squamata</taxon>
        <taxon>Bifurcata</taxon>
        <taxon>Unidentata</taxon>
        <taxon>Episquamata</taxon>
        <taxon>Laterata</taxon>
        <taxon>Lacertibaenia</taxon>
        <taxon>Lacertidae</taxon>
        <taxon>Podarcis</taxon>
    </lineage>
</organism>
<reference evidence="2" key="1">
    <citation type="submission" date="2022-12" db="EMBL/GenBank/DDBJ databases">
        <authorList>
            <person name="Alioto T."/>
            <person name="Alioto T."/>
            <person name="Gomez Garrido J."/>
        </authorList>
    </citation>
    <scope>NUCLEOTIDE SEQUENCE</scope>
</reference>
<evidence type="ECO:0000313" key="3">
    <source>
        <dbReference type="Proteomes" id="UP001178461"/>
    </source>
</evidence>
<evidence type="ECO:0000256" key="1">
    <source>
        <dbReference type="SAM" id="MobiDB-lite"/>
    </source>
</evidence>